<protein>
    <submittedName>
        <fullName evidence="1">Uncharacterized protein</fullName>
    </submittedName>
</protein>
<dbReference type="EMBL" id="HBUF01369256">
    <property type="protein sequence ID" value="CAG6725283.1"/>
    <property type="molecule type" value="Transcribed_RNA"/>
</dbReference>
<dbReference type="EMBL" id="HBUF01568471">
    <property type="protein sequence ID" value="CAG6765557.1"/>
    <property type="molecule type" value="Transcribed_RNA"/>
</dbReference>
<reference evidence="1" key="1">
    <citation type="submission" date="2021-05" db="EMBL/GenBank/DDBJ databases">
        <authorList>
            <person name="Alioto T."/>
            <person name="Alioto T."/>
            <person name="Gomez Garrido J."/>
        </authorList>
    </citation>
    <scope>NUCLEOTIDE SEQUENCE</scope>
</reference>
<evidence type="ECO:0000313" key="1">
    <source>
        <dbReference type="EMBL" id="CAG6725278.1"/>
    </source>
</evidence>
<sequence length="163" mass="18474">MKTGTKNSESQESGCDANLSIVCKVNPVNAHRPNNPCIVTNPYTTSLITTTMKLVKAVKEPLPNSRYTMPMTMRPWDPNKSSSQVCHRRANTSILIVTHQPMNPWNVATETWQRWTNLGNRTERIISCHAAQSIRTNIRLISTRINGIWMTDSVNTRTVDMIH</sequence>
<dbReference type="EMBL" id="HBUF01568468">
    <property type="protein sequence ID" value="CAG6765544.1"/>
    <property type="molecule type" value="Transcribed_RNA"/>
</dbReference>
<proteinExistence type="predicted"/>
<name>A0A8D9DMM5_9HEMI</name>
<dbReference type="AlphaFoldDB" id="A0A8D9DMM5"/>
<dbReference type="EMBL" id="HBUF01059768">
    <property type="protein sequence ID" value="CAG6625378.1"/>
    <property type="molecule type" value="Transcribed_RNA"/>
</dbReference>
<organism evidence="1">
    <name type="scientific">Cacopsylla melanoneura</name>
    <dbReference type="NCBI Taxonomy" id="428564"/>
    <lineage>
        <taxon>Eukaryota</taxon>
        <taxon>Metazoa</taxon>
        <taxon>Ecdysozoa</taxon>
        <taxon>Arthropoda</taxon>
        <taxon>Hexapoda</taxon>
        <taxon>Insecta</taxon>
        <taxon>Pterygota</taxon>
        <taxon>Neoptera</taxon>
        <taxon>Paraneoptera</taxon>
        <taxon>Hemiptera</taxon>
        <taxon>Sternorrhyncha</taxon>
        <taxon>Psylloidea</taxon>
        <taxon>Psyllidae</taxon>
        <taxon>Psyllinae</taxon>
        <taxon>Cacopsylla</taxon>
    </lineage>
</organism>
<dbReference type="EMBL" id="HBUF01369255">
    <property type="protein sequence ID" value="CAG6725278.1"/>
    <property type="molecule type" value="Transcribed_RNA"/>
</dbReference>
<accession>A0A8D9DMM5</accession>